<dbReference type="AlphaFoldDB" id="A0A6G1VJS5"/>
<dbReference type="InterPro" id="IPR036505">
    <property type="entry name" value="Amidase/PGRP_sf"/>
</dbReference>
<comment type="caution">
    <text evidence="1">The sequence shown here is derived from an EMBL/GenBank/DDBJ whole genome shotgun (WGS) entry which is preliminary data.</text>
</comment>
<dbReference type="Gene3D" id="3.40.80.10">
    <property type="entry name" value="Peptidoglycan recognition protein-like"/>
    <property type="match status" value="1"/>
</dbReference>
<dbReference type="SUPFAM" id="SSF55846">
    <property type="entry name" value="N-acetylmuramoyl-L-alanine amidase-like"/>
    <property type="match status" value="1"/>
</dbReference>
<gene>
    <name evidence="1" type="ORF">F7D25_02350</name>
</gene>
<accession>A0A6G1VJS5</accession>
<dbReference type="Proteomes" id="UP000477980">
    <property type="component" value="Unassembled WGS sequence"/>
</dbReference>
<organism evidence="1 2">
    <name type="scientific">Segatella copri</name>
    <dbReference type="NCBI Taxonomy" id="165179"/>
    <lineage>
        <taxon>Bacteria</taxon>
        <taxon>Pseudomonadati</taxon>
        <taxon>Bacteroidota</taxon>
        <taxon>Bacteroidia</taxon>
        <taxon>Bacteroidales</taxon>
        <taxon>Prevotellaceae</taxon>
        <taxon>Segatella</taxon>
    </lineage>
</organism>
<protein>
    <submittedName>
        <fullName evidence="1">N-acetylmuramoyl-L-alanine amidase</fullName>
    </submittedName>
</protein>
<evidence type="ECO:0000313" key="2">
    <source>
        <dbReference type="Proteomes" id="UP000477980"/>
    </source>
</evidence>
<dbReference type="GO" id="GO:0008745">
    <property type="term" value="F:N-acetylmuramoyl-L-alanine amidase activity"/>
    <property type="evidence" value="ECO:0007669"/>
    <property type="project" value="InterPro"/>
</dbReference>
<proteinExistence type="predicted"/>
<dbReference type="GO" id="GO:0009253">
    <property type="term" value="P:peptidoglycan catabolic process"/>
    <property type="evidence" value="ECO:0007669"/>
    <property type="project" value="InterPro"/>
</dbReference>
<sequence length="44" mass="5137">MFIGIRCRSLKQKYGEYPEASIHGHNEFASKDCPCFDVKEEWGE</sequence>
<name>A0A6G1VJS5_9BACT</name>
<evidence type="ECO:0000313" key="1">
    <source>
        <dbReference type="EMBL" id="MQP13272.1"/>
    </source>
</evidence>
<dbReference type="EMBL" id="VZAH01000020">
    <property type="protein sequence ID" value="MQP13272.1"/>
    <property type="molecule type" value="Genomic_DNA"/>
</dbReference>
<reference evidence="1 2" key="1">
    <citation type="submission" date="2019-09" db="EMBL/GenBank/DDBJ databases">
        <title>Distinct polysaccharide growth profiles of human intestinal Prevotella copri isolates.</title>
        <authorList>
            <person name="Fehlner-Peach H."/>
            <person name="Magnabosco C."/>
            <person name="Raghavan V."/>
            <person name="Scher J.U."/>
            <person name="Tett A."/>
            <person name="Cox L.M."/>
            <person name="Gottsegen C."/>
            <person name="Watters A."/>
            <person name="Wiltshire- Gordon J.D."/>
            <person name="Segata N."/>
            <person name="Bonneau R."/>
            <person name="Littman D.R."/>
        </authorList>
    </citation>
    <scope>NUCLEOTIDE SEQUENCE [LARGE SCALE GENOMIC DNA]</scope>
    <source>
        <strain evidence="2">iAA917</strain>
    </source>
</reference>